<dbReference type="EMBL" id="GBXM01037423">
    <property type="protein sequence ID" value="JAH71154.1"/>
    <property type="molecule type" value="Transcribed_RNA"/>
</dbReference>
<reference evidence="1" key="2">
    <citation type="journal article" date="2015" name="Fish Shellfish Immunol.">
        <title>Early steps in the European eel (Anguilla anguilla)-Vibrio vulnificus interaction in the gills: Role of the RtxA13 toxin.</title>
        <authorList>
            <person name="Callol A."/>
            <person name="Pajuelo D."/>
            <person name="Ebbesson L."/>
            <person name="Teles M."/>
            <person name="MacKenzie S."/>
            <person name="Amaro C."/>
        </authorList>
    </citation>
    <scope>NUCLEOTIDE SEQUENCE</scope>
</reference>
<accession>A0A0E9UZ40</accession>
<organism evidence="1">
    <name type="scientific">Anguilla anguilla</name>
    <name type="common">European freshwater eel</name>
    <name type="synonym">Muraena anguilla</name>
    <dbReference type="NCBI Taxonomy" id="7936"/>
    <lineage>
        <taxon>Eukaryota</taxon>
        <taxon>Metazoa</taxon>
        <taxon>Chordata</taxon>
        <taxon>Craniata</taxon>
        <taxon>Vertebrata</taxon>
        <taxon>Euteleostomi</taxon>
        <taxon>Actinopterygii</taxon>
        <taxon>Neopterygii</taxon>
        <taxon>Teleostei</taxon>
        <taxon>Anguilliformes</taxon>
        <taxon>Anguillidae</taxon>
        <taxon>Anguilla</taxon>
    </lineage>
</organism>
<name>A0A0E9UZ40_ANGAN</name>
<sequence length="21" mass="2091">MSAGITALRAAELAASFPRAS</sequence>
<dbReference type="AlphaFoldDB" id="A0A0E9UZ40"/>
<reference evidence="1" key="1">
    <citation type="submission" date="2014-11" db="EMBL/GenBank/DDBJ databases">
        <authorList>
            <person name="Amaro Gonzalez C."/>
        </authorList>
    </citation>
    <scope>NUCLEOTIDE SEQUENCE</scope>
</reference>
<protein>
    <submittedName>
        <fullName evidence="1">Uncharacterized protein</fullName>
    </submittedName>
</protein>
<proteinExistence type="predicted"/>
<evidence type="ECO:0000313" key="1">
    <source>
        <dbReference type="EMBL" id="JAH71154.1"/>
    </source>
</evidence>